<dbReference type="EMBL" id="JANHOG010000215">
    <property type="protein sequence ID" value="KAJ3556744.1"/>
    <property type="molecule type" value="Genomic_DNA"/>
</dbReference>
<dbReference type="Proteomes" id="UP001148662">
    <property type="component" value="Unassembled WGS sequence"/>
</dbReference>
<organism evidence="1 2">
    <name type="scientific">Phlebia brevispora</name>
    <dbReference type="NCBI Taxonomy" id="194682"/>
    <lineage>
        <taxon>Eukaryota</taxon>
        <taxon>Fungi</taxon>
        <taxon>Dikarya</taxon>
        <taxon>Basidiomycota</taxon>
        <taxon>Agaricomycotina</taxon>
        <taxon>Agaricomycetes</taxon>
        <taxon>Polyporales</taxon>
        <taxon>Meruliaceae</taxon>
        <taxon>Phlebia</taxon>
    </lineage>
</organism>
<protein>
    <submittedName>
        <fullName evidence="1">Uncharacterized protein</fullName>
    </submittedName>
</protein>
<proteinExistence type="predicted"/>
<sequence>MVRNAFAKALRKLIVDVVQSAYPAYLMGTLCLVGGITGYARTRSVPSLVAGVGVGLLYLWSAESIRQGTSYGVEGALGASALLLLSSLPRVAKGPVPAVLTVTSAVSAVYYGKTFLALRQLRTCLPTASLPGESEDKSIEKACGAATFATTILAINQEPHSFRTFSAHGLPSPLGLSPLASSAAQYAMAVAAFGLALLVTAVAVQAAPALEARQSITTLSTSAVTAFRPFTHYASTAYCLPSKTIAWDCGANCQANPTFEPVASGGDGDSVQFWYVGFDPTLETVIVAHQGTNTSELLPLLTDADIFMTNLDSSLFPGISSSVEVHSGFADAQSAAASDILSAVQTTISRFGVQHVTVVGHSLGAAISLLDAVFLPLHLPGVTFKTVLYGLPRVGNQAFADYVDAHVTSFNRINNKEDPIPIVPGRFLGFHHPSGELHIQDSNAWDACPGQDNTSDLCIVGDVPNIFDGDESDHDGPYDTVEMGC</sequence>
<reference evidence="1" key="1">
    <citation type="submission" date="2022-07" db="EMBL/GenBank/DDBJ databases">
        <title>Genome Sequence of Phlebia brevispora.</title>
        <authorList>
            <person name="Buettner E."/>
        </authorList>
    </citation>
    <scope>NUCLEOTIDE SEQUENCE</scope>
    <source>
        <strain evidence="1">MPL23</strain>
    </source>
</reference>
<evidence type="ECO:0000313" key="1">
    <source>
        <dbReference type="EMBL" id="KAJ3556744.1"/>
    </source>
</evidence>
<name>A0ACC1TAN1_9APHY</name>
<gene>
    <name evidence="1" type="ORF">NM688_g1856</name>
</gene>
<evidence type="ECO:0000313" key="2">
    <source>
        <dbReference type="Proteomes" id="UP001148662"/>
    </source>
</evidence>
<keyword evidence="2" id="KW-1185">Reference proteome</keyword>
<accession>A0ACC1TAN1</accession>
<comment type="caution">
    <text evidence="1">The sequence shown here is derived from an EMBL/GenBank/DDBJ whole genome shotgun (WGS) entry which is preliminary data.</text>
</comment>